<dbReference type="EMBL" id="JBHTBU010000002">
    <property type="protein sequence ID" value="MFC7289281.1"/>
    <property type="molecule type" value="Genomic_DNA"/>
</dbReference>
<evidence type="ECO:0000256" key="2">
    <source>
        <dbReference type="SAM" id="SignalP"/>
    </source>
</evidence>
<feature type="region of interest" description="Disordered" evidence="1">
    <location>
        <begin position="124"/>
        <end position="153"/>
    </location>
</feature>
<keyword evidence="2" id="KW-0732">Signal</keyword>
<comment type="caution">
    <text evidence="3">The sequence shown here is derived from an EMBL/GenBank/DDBJ whole genome shotgun (WGS) entry which is preliminary data.</text>
</comment>
<evidence type="ECO:0000256" key="1">
    <source>
        <dbReference type="SAM" id="MobiDB-lite"/>
    </source>
</evidence>
<feature type="signal peptide" evidence="2">
    <location>
        <begin position="1"/>
        <end position="30"/>
    </location>
</feature>
<feature type="chain" id="PRO_5046714573" description="Secreted protein" evidence="2">
    <location>
        <begin position="31"/>
        <end position="153"/>
    </location>
</feature>
<organism evidence="3 4">
    <name type="scientific">Herminiimonas glaciei</name>
    <dbReference type="NCBI Taxonomy" id="523788"/>
    <lineage>
        <taxon>Bacteria</taxon>
        <taxon>Pseudomonadati</taxon>
        <taxon>Pseudomonadota</taxon>
        <taxon>Betaproteobacteria</taxon>
        <taxon>Burkholderiales</taxon>
        <taxon>Oxalobacteraceae</taxon>
        <taxon>Herminiimonas</taxon>
    </lineage>
</organism>
<feature type="compositionally biased region" description="Low complexity" evidence="1">
    <location>
        <begin position="137"/>
        <end position="153"/>
    </location>
</feature>
<accession>A0ABW2IDV7</accession>
<proteinExistence type="predicted"/>
<dbReference type="Proteomes" id="UP001596542">
    <property type="component" value="Unassembled WGS sequence"/>
</dbReference>
<evidence type="ECO:0008006" key="5">
    <source>
        <dbReference type="Google" id="ProtNLM"/>
    </source>
</evidence>
<evidence type="ECO:0000313" key="3">
    <source>
        <dbReference type="EMBL" id="MFC7289281.1"/>
    </source>
</evidence>
<keyword evidence="4" id="KW-1185">Reference proteome</keyword>
<evidence type="ECO:0000313" key="4">
    <source>
        <dbReference type="Proteomes" id="UP001596542"/>
    </source>
</evidence>
<sequence length="153" mass="15978">MQLNKNAINKVLGLSLCAASLALTTGLASAADTAASNYQQDRAACMDGRSAQDRATCLRDAGAAFNEARHGKLKDDDASVYQKNAQIRCNALPDADRPDCIRRMSGLDTTISGSVSGGGVLRETTTIQVDPPPPAMAPAEPMYPNMPAGSAPR</sequence>
<dbReference type="RefSeq" id="WP_382272602.1">
    <property type="nucleotide sequence ID" value="NZ_JBHTBU010000002.1"/>
</dbReference>
<protein>
    <recommendedName>
        <fullName evidence="5">Secreted protein</fullName>
    </recommendedName>
</protein>
<reference evidence="4" key="1">
    <citation type="journal article" date="2019" name="Int. J. Syst. Evol. Microbiol.">
        <title>The Global Catalogue of Microorganisms (GCM) 10K type strain sequencing project: providing services to taxonomists for standard genome sequencing and annotation.</title>
        <authorList>
            <consortium name="The Broad Institute Genomics Platform"/>
            <consortium name="The Broad Institute Genome Sequencing Center for Infectious Disease"/>
            <person name="Wu L."/>
            <person name="Ma J."/>
        </authorList>
    </citation>
    <scope>NUCLEOTIDE SEQUENCE [LARGE SCALE GENOMIC DNA]</scope>
    <source>
        <strain evidence="4">KACC 12508</strain>
    </source>
</reference>
<gene>
    <name evidence="3" type="ORF">ACFQPC_14630</name>
</gene>
<name>A0ABW2IDV7_9BURK</name>